<feature type="compositionally biased region" description="Basic and acidic residues" evidence="5">
    <location>
        <begin position="100"/>
        <end position="137"/>
    </location>
</feature>
<feature type="compositionally biased region" description="Polar residues" evidence="5">
    <location>
        <begin position="238"/>
        <end position="263"/>
    </location>
</feature>
<dbReference type="OrthoDB" id="4207224at2759"/>
<feature type="compositionally biased region" description="Low complexity" evidence="5">
    <location>
        <begin position="724"/>
        <end position="744"/>
    </location>
</feature>
<feature type="compositionally biased region" description="Polar residues" evidence="5">
    <location>
        <begin position="711"/>
        <end position="721"/>
    </location>
</feature>
<dbReference type="VEuPathDB" id="FungiDB:AAP_03214"/>
<protein>
    <recommendedName>
        <fullName evidence="4">Protein SIP5</fullName>
    </recommendedName>
    <alternativeName>
        <fullName evidence="3">Protein sip5</fullName>
    </alternativeName>
</protein>
<feature type="compositionally biased region" description="Polar residues" evidence="5">
    <location>
        <begin position="762"/>
        <end position="776"/>
    </location>
</feature>
<evidence type="ECO:0000313" key="6">
    <source>
        <dbReference type="EMBL" id="KZZ91995.1"/>
    </source>
</evidence>
<gene>
    <name evidence="6" type="ORF">AAP_03214</name>
</gene>
<dbReference type="AlphaFoldDB" id="A0A167Z0J1"/>
<dbReference type="Proteomes" id="UP000242877">
    <property type="component" value="Unassembled WGS sequence"/>
</dbReference>
<organism evidence="6 7">
    <name type="scientific">Ascosphaera apis ARSEF 7405</name>
    <dbReference type="NCBI Taxonomy" id="392613"/>
    <lineage>
        <taxon>Eukaryota</taxon>
        <taxon>Fungi</taxon>
        <taxon>Dikarya</taxon>
        <taxon>Ascomycota</taxon>
        <taxon>Pezizomycotina</taxon>
        <taxon>Eurotiomycetes</taxon>
        <taxon>Eurotiomycetidae</taxon>
        <taxon>Onygenales</taxon>
        <taxon>Ascosphaeraceae</taxon>
        <taxon>Ascosphaera</taxon>
    </lineage>
</organism>
<evidence type="ECO:0000256" key="4">
    <source>
        <dbReference type="ARBA" id="ARBA00021336"/>
    </source>
</evidence>
<feature type="region of interest" description="Disordered" evidence="5">
    <location>
        <begin position="661"/>
        <end position="804"/>
    </location>
</feature>
<comment type="function">
    <text evidence="1">May negatively regulate the SNF1 kinase.</text>
</comment>
<reference evidence="6 7" key="1">
    <citation type="journal article" date="2016" name="Genome Biol. Evol.">
        <title>Divergent and convergent evolution of fungal pathogenicity.</title>
        <authorList>
            <person name="Shang Y."/>
            <person name="Xiao G."/>
            <person name="Zheng P."/>
            <person name="Cen K."/>
            <person name="Zhan S."/>
            <person name="Wang C."/>
        </authorList>
    </citation>
    <scope>NUCLEOTIDE SEQUENCE [LARGE SCALE GENOMIC DNA]</scope>
    <source>
        <strain evidence="6 7">ARSEF 7405</strain>
    </source>
</reference>
<evidence type="ECO:0000256" key="5">
    <source>
        <dbReference type="SAM" id="MobiDB-lite"/>
    </source>
</evidence>
<feature type="region of interest" description="Disordered" evidence="5">
    <location>
        <begin position="219"/>
        <end position="323"/>
    </location>
</feature>
<feature type="compositionally biased region" description="Basic and acidic residues" evidence="5">
    <location>
        <begin position="388"/>
        <end position="397"/>
    </location>
</feature>
<keyword evidence="7" id="KW-1185">Reference proteome</keyword>
<feature type="compositionally biased region" description="Low complexity" evidence="5">
    <location>
        <begin position="298"/>
        <end position="313"/>
    </location>
</feature>
<feature type="compositionally biased region" description="Low complexity" evidence="5">
    <location>
        <begin position="226"/>
        <end position="237"/>
    </location>
</feature>
<feature type="region of interest" description="Disordered" evidence="5">
    <location>
        <begin position="562"/>
        <end position="628"/>
    </location>
</feature>
<dbReference type="GO" id="GO:0005737">
    <property type="term" value="C:cytoplasm"/>
    <property type="evidence" value="ECO:0007669"/>
    <property type="project" value="TreeGrafter"/>
</dbReference>
<evidence type="ECO:0000256" key="2">
    <source>
        <dbReference type="ARBA" id="ARBA00010402"/>
    </source>
</evidence>
<sequence>MGNANTKEARVVISSDGRPVVQHFSSASSSAAGAGAGDGDGDGAHVSSSAAATTATTTITPTSAPSSSSRRPHLHHPTAAASSSRRSRSTRSDLSNLLGIDHDPAHHIAPRKETKQDREARKREKELAQRREERERSIAEEHVDGGYLVALGIYIGHEDWNKKIVRRLIIERRLAPYWRGLNDLDSSWAPHQLIAAARGLDIPPADVIPPELEIKRPEDVDAEPASKSSQSLSPHSSTIPIRTASPSLSPQNPSLVHIQSDSATQLSTSGPTSSSMRSATGRLQRARAKTMTALGARSSSTAINAPTTTSSATPKTDANADPANNDPVEHKLPFDPFINNEPLEVFLYKNATECPICFLYYPPYLNQTRCCQQPICTECFVKIKRPDPHLPEHHPGEENTDSTDPNATTTNHDSSGPEELLISEPAMCPFCTRPEFGVTYQPPSFKRGLTYSPSTSLSSLTSDLPSTSANCAGTSSATMIPRRPRSHSLPASAPGVITTDMIRPDWVRKLQNAREHAARRAAAATALHTAAYTSTGINSRFHSQPIRHLPTIRRNVLRRAGHVIGGHGSNGAAESSTSASVLGPTRQLPSAPVAVGMSSAAAATQDGGSGDRDPTGSGLGSSVPSVADIRQTRVNRTEEMMVSEAIRRSIISEEERMRKEIKGARKEAKKRQKEAKKADKQAKKMGANSKSASAANLSLPSTSMTNVHAHPSSSERNLVGTSGSGSHSGSISASESSKGKAAAKPELSVGSEGVNSSRHDLSTQTSKSESFRPSNDGQERDDGAPDGKHTPVSSVQLFEESREV</sequence>
<dbReference type="InterPro" id="IPR039301">
    <property type="entry name" value="Sip5/DA2"/>
</dbReference>
<dbReference type="CDD" id="cd24139">
    <property type="entry name" value="SIP5-like"/>
    <property type="match status" value="1"/>
</dbReference>
<proteinExistence type="inferred from homology"/>
<comment type="similarity">
    <text evidence="2">Belongs to the SIP5 family.</text>
</comment>
<feature type="compositionally biased region" description="Low complexity" evidence="5">
    <location>
        <begin position="264"/>
        <end position="280"/>
    </location>
</feature>
<dbReference type="PANTHER" id="PTHR31315">
    <property type="entry name" value="PROTEIN SIP5"/>
    <property type="match status" value="1"/>
</dbReference>
<dbReference type="PANTHER" id="PTHR31315:SF1">
    <property type="entry name" value="PROTEIN SIP5"/>
    <property type="match status" value="1"/>
</dbReference>
<evidence type="ECO:0000313" key="7">
    <source>
        <dbReference type="Proteomes" id="UP000242877"/>
    </source>
</evidence>
<feature type="compositionally biased region" description="Basic and acidic residues" evidence="5">
    <location>
        <begin position="777"/>
        <end position="789"/>
    </location>
</feature>
<feature type="compositionally biased region" description="Low complexity" evidence="5">
    <location>
        <begin position="684"/>
        <end position="703"/>
    </location>
</feature>
<evidence type="ECO:0000256" key="1">
    <source>
        <dbReference type="ARBA" id="ARBA00003453"/>
    </source>
</evidence>
<dbReference type="EMBL" id="AZGZ01000012">
    <property type="protein sequence ID" value="KZZ91995.1"/>
    <property type="molecule type" value="Genomic_DNA"/>
</dbReference>
<comment type="caution">
    <text evidence="6">The sequence shown here is derived from an EMBL/GenBank/DDBJ whole genome shotgun (WGS) entry which is preliminary data.</text>
</comment>
<evidence type="ECO:0000256" key="3">
    <source>
        <dbReference type="ARBA" id="ARBA00020215"/>
    </source>
</evidence>
<feature type="region of interest" description="Disordered" evidence="5">
    <location>
        <begin position="388"/>
        <end position="419"/>
    </location>
</feature>
<feature type="compositionally biased region" description="Polar residues" evidence="5">
    <location>
        <begin position="402"/>
        <end position="414"/>
    </location>
</feature>
<feature type="compositionally biased region" description="Low complexity" evidence="5">
    <location>
        <begin position="44"/>
        <end position="69"/>
    </location>
</feature>
<feature type="region of interest" description="Disordered" evidence="5">
    <location>
        <begin position="1"/>
        <end position="137"/>
    </location>
</feature>
<name>A0A167Z0J1_9EURO</name>
<feature type="region of interest" description="Disordered" evidence="5">
    <location>
        <begin position="472"/>
        <end position="495"/>
    </location>
</feature>
<accession>A0A167Z0J1</accession>